<dbReference type="AlphaFoldDB" id="A0A0M4F0E6"/>
<dbReference type="Proteomes" id="UP000494163">
    <property type="component" value="Chromosome 3L"/>
</dbReference>
<feature type="domain" description="Nucleolus and neural progenitor protein-like N-terminal" evidence="1">
    <location>
        <begin position="7"/>
        <end position="191"/>
    </location>
</feature>
<evidence type="ECO:0000259" key="1">
    <source>
        <dbReference type="Pfam" id="PF14780"/>
    </source>
</evidence>
<organism evidence="2 3">
    <name type="scientific">Drosophila busckii</name>
    <name type="common">Fruit fly</name>
    <dbReference type="NCBI Taxonomy" id="30019"/>
    <lineage>
        <taxon>Eukaryota</taxon>
        <taxon>Metazoa</taxon>
        <taxon>Ecdysozoa</taxon>
        <taxon>Arthropoda</taxon>
        <taxon>Hexapoda</taxon>
        <taxon>Insecta</taxon>
        <taxon>Pterygota</taxon>
        <taxon>Neoptera</taxon>
        <taxon>Endopterygota</taxon>
        <taxon>Diptera</taxon>
        <taxon>Brachycera</taxon>
        <taxon>Muscomorpha</taxon>
        <taxon>Ephydroidea</taxon>
        <taxon>Drosophilidae</taxon>
        <taxon>Drosophila</taxon>
    </lineage>
</organism>
<dbReference type="InterPro" id="IPR052835">
    <property type="entry name" value="Nepro"/>
</dbReference>
<dbReference type="PANTHER" id="PTHR34761">
    <property type="entry name" value="NUCLEOLUS AND NEURAL PROGENITOR PROTEIN"/>
    <property type="match status" value="1"/>
</dbReference>
<dbReference type="GO" id="GO:0045747">
    <property type="term" value="P:positive regulation of Notch signaling pathway"/>
    <property type="evidence" value="ECO:0007669"/>
    <property type="project" value="TreeGrafter"/>
</dbReference>
<evidence type="ECO:0000313" key="3">
    <source>
        <dbReference type="Proteomes" id="UP000494163"/>
    </source>
</evidence>
<sequence length="343" mass="39072">MANFCLWNEFELKKPPLVTIQVSDTGFAKHVFVVINRYLQQLSGADFVEFEQTAALIGRLMARRKNSFRGFPGFRAVCKLNAALCRLLRLDLTRELQHFRGALPDVCDNDMAGEMPTRSSFEYVLVRLLSFYHLQERIRNCCLAAARYFGQMLRGNFFMEFLTVLIAAIAKIHKFSALQANNCATLYNKLLPQRARFPQVEKHQFLPENCKLPTQLAQIKVITPTKEITTETPITLQTSTVVTKVDKAKRKAKEDVGTVVERKPPAAAEKPAFEINTLVTLCDVKHFIQSESKARKNSPDSCITKSLKNHEWLAAQTLFERKVKAREGDKALNIFRKFIASKI</sequence>
<dbReference type="STRING" id="30019.A0A0M4F0E6"/>
<dbReference type="InterPro" id="IPR027951">
    <property type="entry name" value="Nepro_N"/>
</dbReference>
<dbReference type="PANTHER" id="PTHR34761:SF1">
    <property type="entry name" value="NUCLEOLUS AND NEURAL PROGENITOR PROTEIN"/>
    <property type="match status" value="1"/>
</dbReference>
<reference evidence="2 3" key="1">
    <citation type="submission" date="2015-08" db="EMBL/GenBank/DDBJ databases">
        <title>Ancestral chromatin configuration constrains chromatin evolution on differentiating sex chromosomes in Drosophila.</title>
        <authorList>
            <person name="Zhou Q."/>
            <person name="Bachtrog D."/>
        </authorList>
    </citation>
    <scope>NUCLEOTIDE SEQUENCE [LARGE SCALE GENOMIC DNA]</scope>
    <source>
        <tissue evidence="2">Whole larvae</tissue>
    </source>
</reference>
<accession>A0A0M4F0E6</accession>
<dbReference type="EMBL" id="CP012525">
    <property type="protein sequence ID" value="ALC44220.1"/>
    <property type="molecule type" value="Genomic_DNA"/>
</dbReference>
<dbReference type="Pfam" id="PF14780">
    <property type="entry name" value="NEPRO_N"/>
    <property type="match status" value="1"/>
</dbReference>
<proteinExistence type="predicted"/>
<gene>
    <name evidence="2" type="ORF">Dbus_chr3Lg1386</name>
</gene>
<dbReference type="OrthoDB" id="9899341at2759"/>
<dbReference type="OMA" id="NSFRNMP"/>
<dbReference type="GO" id="GO:0005634">
    <property type="term" value="C:nucleus"/>
    <property type="evidence" value="ECO:0007669"/>
    <property type="project" value="TreeGrafter"/>
</dbReference>
<keyword evidence="3" id="KW-1185">Reference proteome</keyword>
<evidence type="ECO:0000313" key="2">
    <source>
        <dbReference type="EMBL" id="ALC44220.1"/>
    </source>
</evidence>
<protein>
    <submittedName>
        <fullName evidence="2">CG14174</fullName>
    </submittedName>
</protein>
<name>A0A0M4F0E6_DROBS</name>